<dbReference type="EMBL" id="OY660878">
    <property type="protein sequence ID" value="CAJ1074658.1"/>
    <property type="molecule type" value="Genomic_DNA"/>
</dbReference>
<dbReference type="AlphaFoldDB" id="A0AAV1GMB7"/>
<reference evidence="1" key="1">
    <citation type="submission" date="2023-08" db="EMBL/GenBank/DDBJ databases">
        <authorList>
            <person name="Alioto T."/>
            <person name="Alioto T."/>
            <person name="Gomez Garrido J."/>
        </authorList>
    </citation>
    <scope>NUCLEOTIDE SEQUENCE</scope>
</reference>
<protein>
    <submittedName>
        <fullName evidence="1">Uncharacterized protein</fullName>
    </submittedName>
</protein>
<name>A0AAV1GMB7_XYRNO</name>
<gene>
    <name evidence="1" type="ORF">XNOV1_A027738</name>
</gene>
<evidence type="ECO:0000313" key="2">
    <source>
        <dbReference type="Proteomes" id="UP001178508"/>
    </source>
</evidence>
<evidence type="ECO:0000313" key="1">
    <source>
        <dbReference type="EMBL" id="CAJ1074658.1"/>
    </source>
</evidence>
<dbReference type="Proteomes" id="UP001178508">
    <property type="component" value="Chromosome 15"/>
</dbReference>
<sequence length="102" mass="10895">MNNVYCKLECVPVTDGGGADAPLCENLRQKTSLEHIESVHKSHPPSDPESVRCLMCVDPGSDAAVMTSPPHVGLNDRTLGPPTQAYVSRPLTLKAEARSPVC</sequence>
<accession>A0AAV1GMB7</accession>
<keyword evidence="2" id="KW-1185">Reference proteome</keyword>
<proteinExistence type="predicted"/>
<organism evidence="1 2">
    <name type="scientific">Xyrichtys novacula</name>
    <name type="common">Pearly razorfish</name>
    <name type="synonym">Hemipteronotus novacula</name>
    <dbReference type="NCBI Taxonomy" id="13765"/>
    <lineage>
        <taxon>Eukaryota</taxon>
        <taxon>Metazoa</taxon>
        <taxon>Chordata</taxon>
        <taxon>Craniata</taxon>
        <taxon>Vertebrata</taxon>
        <taxon>Euteleostomi</taxon>
        <taxon>Actinopterygii</taxon>
        <taxon>Neopterygii</taxon>
        <taxon>Teleostei</taxon>
        <taxon>Neoteleostei</taxon>
        <taxon>Acanthomorphata</taxon>
        <taxon>Eupercaria</taxon>
        <taxon>Labriformes</taxon>
        <taxon>Labridae</taxon>
        <taxon>Xyrichtys</taxon>
    </lineage>
</organism>